<keyword evidence="7" id="KW-0539">Nucleus</keyword>
<evidence type="ECO:0000256" key="2">
    <source>
        <dbReference type="ARBA" id="ARBA00022723"/>
    </source>
</evidence>
<accession>A0AA40CP46</accession>
<name>A0AA40CP46_9PEZI</name>
<feature type="domain" description="C2H2-type" evidence="9">
    <location>
        <begin position="4"/>
        <end position="24"/>
    </location>
</feature>
<dbReference type="EMBL" id="JAULSV010000005">
    <property type="protein sequence ID" value="KAK0644468.1"/>
    <property type="molecule type" value="Genomic_DNA"/>
</dbReference>
<evidence type="ECO:0000256" key="6">
    <source>
        <dbReference type="ARBA" id="ARBA00023163"/>
    </source>
</evidence>
<sequence length="122" mass="13363">MKATYCPHCNVTFRTPGALTRHIERISRPFSCPQEGCTFRGASNRDLKRHLASNVHPESSAAVLFCPVAGCKYARTSGKGFSRRDHLKRHVRTRHPGIHQRGSSSSQPEGNGSASCGDSDDL</sequence>
<dbReference type="GO" id="GO:0006357">
    <property type="term" value="P:regulation of transcription by RNA polymerase II"/>
    <property type="evidence" value="ECO:0007669"/>
    <property type="project" value="TreeGrafter"/>
</dbReference>
<dbReference type="Proteomes" id="UP001174936">
    <property type="component" value="Unassembled WGS sequence"/>
</dbReference>
<evidence type="ECO:0000256" key="1">
    <source>
        <dbReference type="ARBA" id="ARBA00004123"/>
    </source>
</evidence>
<evidence type="ECO:0000256" key="8">
    <source>
        <dbReference type="SAM" id="MobiDB-lite"/>
    </source>
</evidence>
<dbReference type="GO" id="GO:0008270">
    <property type="term" value="F:zinc ion binding"/>
    <property type="evidence" value="ECO:0007669"/>
    <property type="project" value="UniProtKB-KW"/>
</dbReference>
<keyword evidence="6" id="KW-0804">Transcription</keyword>
<evidence type="ECO:0000259" key="9">
    <source>
        <dbReference type="SMART" id="SM00355"/>
    </source>
</evidence>
<evidence type="ECO:0000256" key="4">
    <source>
        <dbReference type="ARBA" id="ARBA00022833"/>
    </source>
</evidence>
<dbReference type="Pfam" id="PF00096">
    <property type="entry name" value="zf-C2H2"/>
    <property type="match status" value="1"/>
</dbReference>
<dbReference type="PANTHER" id="PTHR46179">
    <property type="entry name" value="ZINC FINGER PROTEIN"/>
    <property type="match status" value="1"/>
</dbReference>
<reference evidence="10" key="1">
    <citation type="submission" date="2023-06" db="EMBL/GenBank/DDBJ databases">
        <title>Genome-scale phylogeny and comparative genomics of the fungal order Sordariales.</title>
        <authorList>
            <consortium name="Lawrence Berkeley National Laboratory"/>
            <person name="Hensen N."/>
            <person name="Bonometti L."/>
            <person name="Westerberg I."/>
            <person name="Brannstrom I.O."/>
            <person name="Guillou S."/>
            <person name="Cros-Aarteil S."/>
            <person name="Calhoun S."/>
            <person name="Haridas S."/>
            <person name="Kuo A."/>
            <person name="Mondo S."/>
            <person name="Pangilinan J."/>
            <person name="Riley R."/>
            <person name="Labutti K."/>
            <person name="Andreopoulos B."/>
            <person name="Lipzen A."/>
            <person name="Chen C."/>
            <person name="Yanf M."/>
            <person name="Daum C."/>
            <person name="Ng V."/>
            <person name="Clum A."/>
            <person name="Steindorff A."/>
            <person name="Ohm R."/>
            <person name="Martin F."/>
            <person name="Silar P."/>
            <person name="Natvig D."/>
            <person name="Lalanne C."/>
            <person name="Gautier V."/>
            <person name="Ament-Velasquez S.L."/>
            <person name="Kruys A."/>
            <person name="Hutchinson M.I."/>
            <person name="Powell A.J."/>
            <person name="Barry K."/>
            <person name="Miller A.N."/>
            <person name="Grigoriev I.V."/>
            <person name="Debuchy R."/>
            <person name="Gladieux P."/>
            <person name="Thoren M.H."/>
            <person name="Johannesson H."/>
        </authorList>
    </citation>
    <scope>NUCLEOTIDE SEQUENCE</scope>
    <source>
        <strain evidence="10">SMH2532-1</strain>
    </source>
</reference>
<feature type="region of interest" description="Disordered" evidence="8">
    <location>
        <begin position="75"/>
        <end position="122"/>
    </location>
</feature>
<keyword evidence="5" id="KW-0805">Transcription regulation</keyword>
<dbReference type="Gene3D" id="3.30.160.60">
    <property type="entry name" value="Classic Zinc Finger"/>
    <property type="match status" value="3"/>
</dbReference>
<dbReference type="PANTHER" id="PTHR46179:SF13">
    <property type="entry name" value="C2H2-TYPE DOMAIN-CONTAINING PROTEIN"/>
    <property type="match status" value="1"/>
</dbReference>
<proteinExistence type="predicted"/>
<organism evidence="10 11">
    <name type="scientific">Cercophora newfieldiana</name>
    <dbReference type="NCBI Taxonomy" id="92897"/>
    <lineage>
        <taxon>Eukaryota</taxon>
        <taxon>Fungi</taxon>
        <taxon>Dikarya</taxon>
        <taxon>Ascomycota</taxon>
        <taxon>Pezizomycotina</taxon>
        <taxon>Sordariomycetes</taxon>
        <taxon>Sordariomycetidae</taxon>
        <taxon>Sordariales</taxon>
        <taxon>Lasiosphaeriaceae</taxon>
        <taxon>Cercophora</taxon>
    </lineage>
</organism>
<evidence type="ECO:0000256" key="7">
    <source>
        <dbReference type="ARBA" id="ARBA00023242"/>
    </source>
</evidence>
<comment type="subcellular location">
    <subcellularLocation>
        <location evidence="1">Nucleus</location>
    </subcellularLocation>
</comment>
<evidence type="ECO:0000313" key="10">
    <source>
        <dbReference type="EMBL" id="KAK0644468.1"/>
    </source>
</evidence>
<keyword evidence="2" id="KW-0479">Metal-binding</keyword>
<protein>
    <recommendedName>
        <fullName evidence="9">C2H2-type domain-containing protein</fullName>
    </recommendedName>
</protein>
<feature type="domain" description="C2H2-type" evidence="9">
    <location>
        <begin position="30"/>
        <end position="56"/>
    </location>
</feature>
<dbReference type="AlphaFoldDB" id="A0AA40CP46"/>
<evidence type="ECO:0000256" key="5">
    <source>
        <dbReference type="ARBA" id="ARBA00023015"/>
    </source>
</evidence>
<evidence type="ECO:0000256" key="3">
    <source>
        <dbReference type="ARBA" id="ARBA00022771"/>
    </source>
</evidence>
<keyword evidence="11" id="KW-1185">Reference proteome</keyword>
<feature type="domain" description="C2H2-type" evidence="9">
    <location>
        <begin position="64"/>
        <end position="95"/>
    </location>
</feature>
<keyword evidence="4" id="KW-0862">Zinc</keyword>
<gene>
    <name evidence="10" type="ORF">B0T16DRAFT_417708</name>
</gene>
<comment type="caution">
    <text evidence="10">The sequence shown here is derived from an EMBL/GenBank/DDBJ whole genome shotgun (WGS) entry which is preliminary data.</text>
</comment>
<evidence type="ECO:0000313" key="11">
    <source>
        <dbReference type="Proteomes" id="UP001174936"/>
    </source>
</evidence>
<feature type="compositionally biased region" description="Basic residues" evidence="8">
    <location>
        <begin position="85"/>
        <end position="98"/>
    </location>
</feature>
<dbReference type="InterPro" id="IPR013087">
    <property type="entry name" value="Znf_C2H2_type"/>
</dbReference>
<dbReference type="GO" id="GO:0005634">
    <property type="term" value="C:nucleus"/>
    <property type="evidence" value="ECO:0007669"/>
    <property type="project" value="UniProtKB-SubCell"/>
</dbReference>
<keyword evidence="3" id="KW-0863">Zinc-finger</keyword>
<feature type="compositionally biased region" description="Polar residues" evidence="8">
    <location>
        <begin position="101"/>
        <end position="116"/>
    </location>
</feature>
<dbReference type="SMART" id="SM00355">
    <property type="entry name" value="ZnF_C2H2"/>
    <property type="match status" value="3"/>
</dbReference>
<dbReference type="InterPro" id="IPR051061">
    <property type="entry name" value="Zinc_finger_trans_reg"/>
</dbReference>